<dbReference type="InterPro" id="IPR056342">
    <property type="entry name" value="HTH_CHD6-9"/>
</dbReference>
<dbReference type="Pfam" id="PF23078">
    <property type="entry name" value="HTH_CHD6-9"/>
    <property type="match status" value="1"/>
</dbReference>
<feature type="compositionally biased region" description="Basic and acidic residues" evidence="7">
    <location>
        <begin position="882"/>
        <end position="904"/>
    </location>
</feature>
<dbReference type="EMBL" id="KV923240">
    <property type="protein sequence ID" value="PIN98651.1"/>
    <property type="molecule type" value="Genomic_DNA"/>
</dbReference>
<feature type="region of interest" description="Disordered" evidence="7">
    <location>
        <begin position="306"/>
        <end position="348"/>
    </location>
</feature>
<keyword evidence="3" id="KW-0156">Chromatin regulator</keyword>
<dbReference type="GO" id="GO:0006325">
    <property type="term" value="P:chromatin organization"/>
    <property type="evidence" value="ECO:0007669"/>
    <property type="project" value="UniProtKB-KW"/>
</dbReference>
<dbReference type="Gene3D" id="3.40.5.120">
    <property type="match status" value="2"/>
</dbReference>
<evidence type="ECO:0000256" key="1">
    <source>
        <dbReference type="ARBA" id="ARBA00004123"/>
    </source>
</evidence>
<dbReference type="OrthoDB" id="5857104at2759"/>
<keyword evidence="4" id="KW-0805">Transcription regulation</keyword>
<evidence type="ECO:0000256" key="3">
    <source>
        <dbReference type="ARBA" id="ARBA00022853"/>
    </source>
</evidence>
<reference evidence="10" key="1">
    <citation type="journal article" date="2017" name="Nat. Commun.">
        <title>The North American bullfrog draft genome provides insight into hormonal regulation of long noncoding RNA.</title>
        <authorList>
            <person name="Hammond S.A."/>
            <person name="Warren R.L."/>
            <person name="Vandervalk B.P."/>
            <person name="Kucuk E."/>
            <person name="Khan H."/>
            <person name="Gibb E.A."/>
            <person name="Pandoh P."/>
            <person name="Kirk H."/>
            <person name="Zhao Y."/>
            <person name="Jones M."/>
            <person name="Mungall A.J."/>
            <person name="Coope R."/>
            <person name="Pleasance S."/>
            <person name="Moore R.A."/>
            <person name="Holt R.A."/>
            <person name="Round J.M."/>
            <person name="Ohora S."/>
            <person name="Walle B.V."/>
            <person name="Veldhoen N."/>
            <person name="Helbing C.C."/>
            <person name="Birol I."/>
        </authorList>
    </citation>
    <scope>NUCLEOTIDE SEQUENCE [LARGE SCALE GENOMIC DNA]</scope>
</reference>
<evidence type="ECO:0000256" key="2">
    <source>
        <dbReference type="ARBA" id="ARBA00007025"/>
    </source>
</evidence>
<feature type="compositionally biased region" description="Basic and acidic residues" evidence="7">
    <location>
        <begin position="332"/>
        <end position="348"/>
    </location>
</feature>
<keyword evidence="10" id="KW-1185">Reference proteome</keyword>
<dbReference type="SMART" id="SM00592">
    <property type="entry name" value="BRK"/>
    <property type="match status" value="2"/>
</dbReference>
<comment type="subcellular location">
    <subcellularLocation>
        <location evidence="1">Nucleus</location>
    </subcellularLocation>
</comment>
<feature type="region of interest" description="Disordered" evidence="7">
    <location>
        <begin position="688"/>
        <end position="713"/>
    </location>
</feature>
<dbReference type="AlphaFoldDB" id="A0A2G9P5N8"/>
<sequence>EISLWVPEPDHSELPVDWWDAEADKSLLIGVYKHGYEKYNTIRADPALCFLERAGKPDEKAVAAEQRANDYMDGDVEDPEYKPAPALFKDDMEDDASSPGDLVIADGDGQVPEGDKGYWPTQSALTTRLRRLITTFQRTSKFRQIQQIPTMFPIHATVTQAPYEDASLNPKVAAKIERQQRWTRREEADFYRVVSTFGVVFDPGRDLVDTSVSIQPITEERASRTLYRIELLRKVREQAIRHPQLFERLKLCQPNPDLPVWWECGTHDRDLLIGAAKHGVSRTDYHILRDPELSFMASQKNYNHNKGTSSTSLIVPPNQLPLSSSPLTPQSRTHELKGSPNEELKNDAEKEDIVMAEEEPMKMKEEALKRVPHVKAYDEESVASLSTIQDETQDSFQLDNGISSSNCLAQGGYMFAAAHWPKDRVIINRLDSICQAVLKGKWPTPRKTYDGVRVVTFYTNQLLDSPGAATEYSESGVQPPTCVAIKTEPCQSPQMSKVKKHVPEKEFTVKINDEGGLKLTFQKQGIPQKRPLDGEEAMGQQQYLARLQDLQNASEASLVTFPKPLAASGTSNTLPTSGLNGMTSDAQPTIKKRRGRRKNVEGVDILFMNRNKMLNHVNPAVDPSLSQHLPGPQVLPGALDADSPVPVINLKDGTRLAGDDAPKRRDLESWLKAHPGYVEDRGASIPRMQLHDGRPKQKRHRCRNPNKLDVNSLTGDERVGGAFAPPLKDLCRFLKENPEYGVAPEWGDVVKQSGFLPDSMFDRILTGPVVREEVSRRGRRPKSEIAKAAAAATASGNSVNVSPLLANGLIPGMDISSYRALQQNFQSLQSLQLTAGLIGLPAGLSASSGDAKNMAAMFPMLLAGLPNLLGMGNLLSKSSEPSAKEKEKNCTDECKEGDKGKERTMSPSGDKARQNSSPPSTSMGTAVQAGSLSINPLLLPNILYPGMLLTPGLNLHIPTVPQPNIFDVQNTSKDAGPVVAPDSTAKPPPAPSQDKKVKNEVGSQNENSTDDCSEKAEPSSGSNSPSSSSAEDSDSSEED</sequence>
<feature type="compositionally biased region" description="Polar residues" evidence="7">
    <location>
        <begin position="914"/>
        <end position="926"/>
    </location>
</feature>
<feature type="compositionally biased region" description="Polar residues" evidence="7">
    <location>
        <begin position="569"/>
        <end position="587"/>
    </location>
</feature>
<dbReference type="PANTHER" id="PTHR46850:SF1">
    <property type="entry name" value="CHROMODOMAIN-HELICASE-DNA-BINDING PROTEIN 9"/>
    <property type="match status" value="1"/>
</dbReference>
<name>A0A2G9P5N8_AQUCT</name>
<dbReference type="SUPFAM" id="SSF160481">
    <property type="entry name" value="BRK domain-like"/>
    <property type="match status" value="2"/>
</dbReference>
<keyword evidence="6" id="KW-0539">Nucleus</keyword>
<gene>
    <name evidence="9" type="ORF">AB205_0217770</name>
</gene>
<feature type="region of interest" description="Disordered" evidence="7">
    <location>
        <begin position="966"/>
        <end position="1039"/>
    </location>
</feature>
<feature type="region of interest" description="Disordered" evidence="7">
    <location>
        <begin position="876"/>
        <end position="926"/>
    </location>
</feature>
<evidence type="ECO:0000313" key="9">
    <source>
        <dbReference type="EMBL" id="PIN98651.1"/>
    </source>
</evidence>
<feature type="domain" description="BRK" evidence="8">
    <location>
        <begin position="714"/>
        <end position="747"/>
    </location>
</feature>
<dbReference type="FunFam" id="3.40.5.120:FF:000003">
    <property type="entry name" value="chromodomain-helicase-DNA-binding protein 9 isoform X1"/>
    <property type="match status" value="1"/>
</dbReference>
<dbReference type="InterPro" id="IPR051493">
    <property type="entry name" value="CHD"/>
</dbReference>
<dbReference type="InterPro" id="IPR006576">
    <property type="entry name" value="BRK_domain"/>
</dbReference>
<feature type="non-terminal residue" evidence="9">
    <location>
        <position position="1"/>
    </location>
</feature>
<proteinExistence type="inferred from homology"/>
<evidence type="ECO:0000256" key="7">
    <source>
        <dbReference type="SAM" id="MobiDB-lite"/>
    </source>
</evidence>
<evidence type="ECO:0000313" key="10">
    <source>
        <dbReference type="Proteomes" id="UP000228934"/>
    </source>
</evidence>
<accession>A0A2G9P5N8</accession>
<feature type="region of interest" description="Disordered" evidence="7">
    <location>
        <begin position="569"/>
        <end position="597"/>
    </location>
</feature>
<protein>
    <recommendedName>
        <fullName evidence="8">BRK domain-containing protein</fullName>
    </recommendedName>
</protein>
<dbReference type="Proteomes" id="UP000228934">
    <property type="component" value="Unassembled WGS sequence"/>
</dbReference>
<dbReference type="InterPro" id="IPR037259">
    <property type="entry name" value="BRK_sf"/>
</dbReference>
<keyword evidence="5" id="KW-0804">Transcription</keyword>
<dbReference type="Gene3D" id="1.10.10.60">
    <property type="entry name" value="Homeodomain-like"/>
    <property type="match status" value="2"/>
</dbReference>
<dbReference type="Pfam" id="PF07533">
    <property type="entry name" value="BRK"/>
    <property type="match status" value="2"/>
</dbReference>
<dbReference type="PANTHER" id="PTHR46850">
    <property type="entry name" value="CHROMODOMAIN-HELICASE-DNA-BINDING PROTEIN 9"/>
    <property type="match status" value="1"/>
</dbReference>
<evidence type="ECO:0000256" key="6">
    <source>
        <dbReference type="ARBA" id="ARBA00023242"/>
    </source>
</evidence>
<comment type="similarity">
    <text evidence="2">Belongs to the SNF2/RAD54 helicase family.</text>
</comment>
<evidence type="ECO:0000256" key="5">
    <source>
        <dbReference type="ARBA" id="ARBA00023163"/>
    </source>
</evidence>
<feature type="domain" description="BRK" evidence="8">
    <location>
        <begin position="640"/>
        <end position="689"/>
    </location>
</feature>
<feature type="compositionally biased region" description="Low complexity" evidence="7">
    <location>
        <begin position="316"/>
        <end position="331"/>
    </location>
</feature>
<organism evidence="9 10">
    <name type="scientific">Aquarana catesbeiana</name>
    <name type="common">American bullfrog</name>
    <name type="synonym">Rana catesbeiana</name>
    <dbReference type="NCBI Taxonomy" id="8400"/>
    <lineage>
        <taxon>Eukaryota</taxon>
        <taxon>Metazoa</taxon>
        <taxon>Chordata</taxon>
        <taxon>Craniata</taxon>
        <taxon>Vertebrata</taxon>
        <taxon>Euteleostomi</taxon>
        <taxon>Amphibia</taxon>
        <taxon>Batrachia</taxon>
        <taxon>Anura</taxon>
        <taxon>Neobatrachia</taxon>
        <taxon>Ranoidea</taxon>
        <taxon>Ranidae</taxon>
        <taxon>Aquarana</taxon>
    </lineage>
</organism>
<feature type="compositionally biased region" description="Low complexity" evidence="7">
    <location>
        <begin position="1018"/>
        <end position="1030"/>
    </location>
</feature>
<evidence type="ECO:0000256" key="4">
    <source>
        <dbReference type="ARBA" id="ARBA00023015"/>
    </source>
</evidence>
<evidence type="ECO:0000259" key="8">
    <source>
        <dbReference type="SMART" id="SM00592"/>
    </source>
</evidence>
<dbReference type="GO" id="GO:0005634">
    <property type="term" value="C:nucleus"/>
    <property type="evidence" value="ECO:0007669"/>
    <property type="project" value="UniProtKB-SubCell"/>
</dbReference>